<proteinExistence type="predicted"/>
<sequence length="129" mass="13418">MNRIPTSDYETKILVQPTSSSGNDNLVDHVVSVDPALRIAQAAPASSVLALKLPITSDGKHRQAKAFSHASQTLGQGKKPKRKSGTASSAAIYPGTPVSDNMGFSKAVVGSVCKDNAIKFQGVANIRSG</sequence>
<organism evidence="1 2">
    <name type="scientific">Catharanthus roseus</name>
    <name type="common">Madagascar periwinkle</name>
    <name type="synonym">Vinca rosea</name>
    <dbReference type="NCBI Taxonomy" id="4058"/>
    <lineage>
        <taxon>Eukaryota</taxon>
        <taxon>Viridiplantae</taxon>
        <taxon>Streptophyta</taxon>
        <taxon>Embryophyta</taxon>
        <taxon>Tracheophyta</taxon>
        <taxon>Spermatophyta</taxon>
        <taxon>Magnoliopsida</taxon>
        <taxon>eudicotyledons</taxon>
        <taxon>Gunneridae</taxon>
        <taxon>Pentapetalae</taxon>
        <taxon>asterids</taxon>
        <taxon>lamiids</taxon>
        <taxon>Gentianales</taxon>
        <taxon>Apocynaceae</taxon>
        <taxon>Rauvolfioideae</taxon>
        <taxon>Vinceae</taxon>
        <taxon>Catharanthinae</taxon>
        <taxon>Catharanthus</taxon>
    </lineage>
</organism>
<name>A0ACC0B903_CATRO</name>
<evidence type="ECO:0000313" key="1">
    <source>
        <dbReference type="EMBL" id="KAI5669100.1"/>
    </source>
</evidence>
<evidence type="ECO:0000313" key="2">
    <source>
        <dbReference type="Proteomes" id="UP001060085"/>
    </source>
</evidence>
<keyword evidence="2" id="KW-1185">Reference proteome</keyword>
<gene>
    <name evidence="1" type="ORF">M9H77_18953</name>
</gene>
<dbReference type="EMBL" id="CM044704">
    <property type="protein sequence ID" value="KAI5669100.1"/>
    <property type="molecule type" value="Genomic_DNA"/>
</dbReference>
<accession>A0ACC0B903</accession>
<reference evidence="2" key="1">
    <citation type="journal article" date="2023" name="Nat. Plants">
        <title>Single-cell RNA sequencing provides a high-resolution roadmap for understanding the multicellular compartmentation of specialized metabolism.</title>
        <authorList>
            <person name="Sun S."/>
            <person name="Shen X."/>
            <person name="Li Y."/>
            <person name="Li Y."/>
            <person name="Wang S."/>
            <person name="Li R."/>
            <person name="Zhang H."/>
            <person name="Shen G."/>
            <person name="Guo B."/>
            <person name="Wei J."/>
            <person name="Xu J."/>
            <person name="St-Pierre B."/>
            <person name="Chen S."/>
            <person name="Sun C."/>
        </authorList>
    </citation>
    <scope>NUCLEOTIDE SEQUENCE [LARGE SCALE GENOMIC DNA]</scope>
</reference>
<comment type="caution">
    <text evidence="1">The sequence shown here is derived from an EMBL/GenBank/DDBJ whole genome shotgun (WGS) entry which is preliminary data.</text>
</comment>
<protein>
    <submittedName>
        <fullName evidence="1">Uncharacterized protein</fullName>
    </submittedName>
</protein>
<dbReference type="Proteomes" id="UP001060085">
    <property type="component" value="Linkage Group LG04"/>
</dbReference>